<evidence type="ECO:0000313" key="4">
    <source>
        <dbReference type="EMBL" id="MDD9781077.1"/>
    </source>
</evidence>
<protein>
    <submittedName>
        <fullName evidence="4">DinB family protein</fullName>
    </submittedName>
</protein>
<evidence type="ECO:0000256" key="2">
    <source>
        <dbReference type="ARBA" id="ARBA00022723"/>
    </source>
</evidence>
<keyword evidence="2 3" id="KW-0479">Metal-binding</keyword>
<dbReference type="Pfam" id="PF05163">
    <property type="entry name" value="DinB"/>
    <property type="match status" value="1"/>
</dbReference>
<gene>
    <name evidence="4" type="ORF">PVE99_01135</name>
</gene>
<comment type="caution">
    <text evidence="4">The sequence shown here is derived from an EMBL/GenBank/DDBJ whole genome shotgun (WGS) entry which is preliminary data.</text>
</comment>
<feature type="binding site" evidence="3">
    <location>
        <position position="139"/>
    </location>
    <ligand>
        <name>a divalent metal cation</name>
        <dbReference type="ChEBI" id="CHEBI:60240"/>
    </ligand>
</feature>
<feature type="binding site" evidence="3">
    <location>
        <position position="51"/>
    </location>
    <ligand>
        <name>a divalent metal cation</name>
        <dbReference type="ChEBI" id="CHEBI:60240"/>
    </ligand>
</feature>
<comment type="similarity">
    <text evidence="1">Belongs to the DinB family.</text>
</comment>
<dbReference type="Gene3D" id="1.20.120.450">
    <property type="entry name" value="dinb family like domain"/>
    <property type="match status" value="1"/>
</dbReference>
<evidence type="ECO:0000313" key="5">
    <source>
        <dbReference type="Proteomes" id="UP001213771"/>
    </source>
</evidence>
<dbReference type="AlphaFoldDB" id="A0ABD4WLI9"/>
<dbReference type="InterPro" id="IPR034660">
    <property type="entry name" value="DinB/YfiT-like"/>
</dbReference>
<accession>A0ABD4WLI9</accession>
<name>A0ABD4WLI9_PRIMG</name>
<evidence type="ECO:0000256" key="3">
    <source>
        <dbReference type="PIRSR" id="PIRSR607837-1"/>
    </source>
</evidence>
<proteinExistence type="inferred from homology"/>
<reference evidence="4 5" key="1">
    <citation type="submission" date="2023-02" db="EMBL/GenBank/DDBJ databases">
        <authorList>
            <person name="Olszewska D."/>
        </authorList>
    </citation>
    <scope>NUCLEOTIDE SEQUENCE [LARGE SCALE GENOMIC DNA]</scope>
    <source>
        <strain evidence="4 5">FDU301</strain>
    </source>
</reference>
<dbReference type="PANTHER" id="PTHR37302">
    <property type="entry name" value="SLR1116 PROTEIN"/>
    <property type="match status" value="1"/>
</dbReference>
<evidence type="ECO:0000256" key="1">
    <source>
        <dbReference type="ARBA" id="ARBA00008635"/>
    </source>
</evidence>
<dbReference type="RefSeq" id="WP_274588451.1">
    <property type="nucleotide sequence ID" value="NZ_JARAOX010000050.1"/>
</dbReference>
<dbReference type="PANTHER" id="PTHR37302:SF3">
    <property type="entry name" value="DAMAGE-INDUCIBLE PROTEIN DINB"/>
    <property type="match status" value="1"/>
</dbReference>
<dbReference type="EMBL" id="JARAOX010000050">
    <property type="protein sequence ID" value="MDD9781077.1"/>
    <property type="molecule type" value="Genomic_DNA"/>
</dbReference>
<organism evidence="4 5">
    <name type="scientific">Priestia megaterium</name>
    <name type="common">Bacillus megaterium</name>
    <dbReference type="NCBI Taxonomy" id="1404"/>
    <lineage>
        <taxon>Bacteria</taxon>
        <taxon>Bacillati</taxon>
        <taxon>Bacillota</taxon>
        <taxon>Bacilli</taxon>
        <taxon>Bacillales</taxon>
        <taxon>Bacillaceae</taxon>
        <taxon>Priestia</taxon>
    </lineage>
</organism>
<dbReference type="SUPFAM" id="SSF109854">
    <property type="entry name" value="DinB/YfiT-like putative metalloenzymes"/>
    <property type="match status" value="1"/>
</dbReference>
<dbReference type="InterPro" id="IPR007837">
    <property type="entry name" value="DinB"/>
</dbReference>
<sequence length="175" mass="20628">MKVGVSMHQYEYTWVRKTRGTLLDFCKELEPNGLNQQNRFAWQSVRNTLVHIADCYYACLGSFVLLKTEKPLTPRKELHNFNFNKIKGRFEQVDSIVNEVYKLYGNQLNERIERKIPWREEPEIISITPNKLLMHTITHEFHHKGQIVSKLRMMGYEPPNTDILGTKSCLFPSRS</sequence>
<dbReference type="Proteomes" id="UP001213771">
    <property type="component" value="Unassembled WGS sequence"/>
</dbReference>
<feature type="binding site" evidence="3">
    <location>
        <position position="143"/>
    </location>
    <ligand>
        <name>a divalent metal cation</name>
        <dbReference type="ChEBI" id="CHEBI:60240"/>
    </ligand>
</feature>
<dbReference type="GO" id="GO:0046872">
    <property type="term" value="F:metal ion binding"/>
    <property type="evidence" value="ECO:0007669"/>
    <property type="project" value="UniProtKB-KW"/>
</dbReference>